<dbReference type="EMBL" id="JAUOEL010000002">
    <property type="protein sequence ID" value="MDO5974138.1"/>
    <property type="molecule type" value="Genomic_DNA"/>
</dbReference>
<organism evidence="11 12">
    <name type="scientific">Flavivirga jejuensis</name>
    <dbReference type="NCBI Taxonomy" id="870487"/>
    <lineage>
        <taxon>Bacteria</taxon>
        <taxon>Pseudomonadati</taxon>
        <taxon>Bacteroidota</taxon>
        <taxon>Flavobacteriia</taxon>
        <taxon>Flavobacteriales</taxon>
        <taxon>Flavobacteriaceae</taxon>
        <taxon>Flavivirga</taxon>
    </lineage>
</organism>
<dbReference type="SUPFAM" id="SSF52733">
    <property type="entry name" value="Nicotinate mononucleotide:5,6-dimethylbenzimidazole phosphoribosyltransferase (CobT)"/>
    <property type="match status" value="1"/>
</dbReference>
<evidence type="ECO:0000256" key="5">
    <source>
        <dbReference type="ARBA" id="ARBA00022573"/>
    </source>
</evidence>
<evidence type="ECO:0000256" key="1">
    <source>
        <dbReference type="ARBA" id="ARBA00005049"/>
    </source>
</evidence>
<comment type="pathway">
    <text evidence="1 10">Nucleoside biosynthesis; alpha-ribazole biosynthesis; alpha-ribazole from 5,6-dimethylbenzimidazole: step 1/2.</text>
</comment>
<feature type="active site" description="Proton acceptor" evidence="10">
    <location>
        <position position="312"/>
    </location>
</feature>
<dbReference type="PANTHER" id="PTHR43463:SF1">
    <property type="entry name" value="NICOTINATE-NUCLEOTIDE--DIMETHYLBENZIMIDAZOLE PHOSPHORIBOSYLTRANSFERASE"/>
    <property type="match status" value="1"/>
</dbReference>
<evidence type="ECO:0000313" key="11">
    <source>
        <dbReference type="EMBL" id="MDO5974138.1"/>
    </source>
</evidence>
<evidence type="ECO:0000256" key="4">
    <source>
        <dbReference type="ARBA" id="ARBA00015486"/>
    </source>
</evidence>
<comment type="catalytic activity">
    <reaction evidence="9 10">
        <text>5,6-dimethylbenzimidazole + nicotinate beta-D-ribonucleotide = alpha-ribazole 5'-phosphate + nicotinate + H(+)</text>
        <dbReference type="Rhea" id="RHEA:11196"/>
        <dbReference type="ChEBI" id="CHEBI:15378"/>
        <dbReference type="ChEBI" id="CHEBI:15890"/>
        <dbReference type="ChEBI" id="CHEBI:32544"/>
        <dbReference type="ChEBI" id="CHEBI:57502"/>
        <dbReference type="ChEBI" id="CHEBI:57918"/>
        <dbReference type="EC" id="2.4.2.21"/>
    </reaction>
</comment>
<dbReference type="InterPro" id="IPR036087">
    <property type="entry name" value="Nict_dMeBzImd_PRibTrfase_sf"/>
</dbReference>
<evidence type="ECO:0000313" key="12">
    <source>
        <dbReference type="Proteomes" id="UP001176806"/>
    </source>
</evidence>
<evidence type="ECO:0000256" key="6">
    <source>
        <dbReference type="ARBA" id="ARBA00022676"/>
    </source>
</evidence>
<evidence type="ECO:0000256" key="2">
    <source>
        <dbReference type="ARBA" id="ARBA00007110"/>
    </source>
</evidence>
<dbReference type="EC" id="2.4.2.21" evidence="3 10"/>
<evidence type="ECO:0000256" key="8">
    <source>
        <dbReference type="ARBA" id="ARBA00030686"/>
    </source>
</evidence>
<dbReference type="PANTHER" id="PTHR43463">
    <property type="entry name" value="NICOTINATE-NUCLEOTIDE--DIMETHYLBENZIMIDAZOLE PHOSPHORIBOSYLTRANSFERASE"/>
    <property type="match status" value="1"/>
</dbReference>
<proteinExistence type="inferred from homology"/>
<dbReference type="InterPro" id="IPR023195">
    <property type="entry name" value="Nict_dMeBzImd_PRibTrfase_N"/>
</dbReference>
<protein>
    <recommendedName>
        <fullName evidence="4 10">Nicotinate-nucleotide--dimethylbenzimidazole phosphoribosyltransferase</fullName>
        <shortName evidence="10">NN:DBI PRT</shortName>
        <ecNumber evidence="3 10">2.4.2.21</ecNumber>
    </recommendedName>
    <alternativeName>
        <fullName evidence="8 10">N(1)-alpha-phosphoribosyltransferase</fullName>
    </alternativeName>
</protein>
<dbReference type="HAMAP" id="MF_00230">
    <property type="entry name" value="CobT"/>
    <property type="match status" value="1"/>
</dbReference>
<dbReference type="InterPro" id="IPR017846">
    <property type="entry name" value="Nict_dMeBzImd_PRibTrfase_bact"/>
</dbReference>
<comment type="function">
    <text evidence="10">Catalyzes the synthesis of alpha-ribazole-5'-phosphate from nicotinate mononucleotide (NAMN) and 5,6-dimethylbenzimidazole (DMB).</text>
</comment>
<dbReference type="Proteomes" id="UP001176806">
    <property type="component" value="Unassembled WGS sequence"/>
</dbReference>
<dbReference type="NCBIfam" id="NF000996">
    <property type="entry name" value="PRK00105.1"/>
    <property type="match status" value="1"/>
</dbReference>
<keyword evidence="7 10" id="KW-0808">Transferase</keyword>
<gene>
    <name evidence="10 11" type="primary">cobT</name>
    <name evidence="11" type="ORF">Q4Q40_08075</name>
</gene>
<comment type="caution">
    <text evidence="11">The sequence shown here is derived from an EMBL/GenBank/DDBJ whole genome shotgun (WGS) entry which is preliminary data.</text>
</comment>
<dbReference type="NCBIfam" id="TIGR03160">
    <property type="entry name" value="cobT_DBIPRT"/>
    <property type="match status" value="1"/>
</dbReference>
<keyword evidence="6 10" id="KW-0328">Glycosyltransferase</keyword>
<evidence type="ECO:0000256" key="10">
    <source>
        <dbReference type="HAMAP-Rule" id="MF_00230"/>
    </source>
</evidence>
<dbReference type="CDD" id="cd02439">
    <property type="entry name" value="DMB-PRT_CobT"/>
    <property type="match status" value="1"/>
</dbReference>
<keyword evidence="5 10" id="KW-0169">Cobalamin biosynthesis</keyword>
<dbReference type="Pfam" id="PF02277">
    <property type="entry name" value="DBI_PRT"/>
    <property type="match status" value="1"/>
</dbReference>
<evidence type="ECO:0000256" key="9">
    <source>
        <dbReference type="ARBA" id="ARBA00047340"/>
    </source>
</evidence>
<keyword evidence="12" id="KW-1185">Reference proteome</keyword>
<evidence type="ECO:0000256" key="3">
    <source>
        <dbReference type="ARBA" id="ARBA00011991"/>
    </source>
</evidence>
<reference evidence="11" key="1">
    <citation type="submission" date="2023-07" db="EMBL/GenBank/DDBJ databases">
        <title>Two novel species in the genus Flavivirga.</title>
        <authorList>
            <person name="Kwon K."/>
        </authorList>
    </citation>
    <scope>NUCLEOTIDE SEQUENCE</scope>
    <source>
        <strain evidence="11">KACC 14158</strain>
    </source>
</reference>
<dbReference type="GO" id="GO:0008939">
    <property type="term" value="F:nicotinate-nucleotide-dimethylbenzimidazole phosphoribosyltransferase activity"/>
    <property type="evidence" value="ECO:0007669"/>
    <property type="project" value="UniProtKB-EC"/>
</dbReference>
<dbReference type="Gene3D" id="3.40.50.10210">
    <property type="match status" value="1"/>
</dbReference>
<sequence length="347" mass="37412">MTYLIESISNPELETKLKNKINLKTKPIGALGELERIAFQIGCIQQTENPKIENPTIVIFAGDHGIATKGEVNPFPQEVTSQMVYNFVNGGAAINIFSNTNNLNLKIVDAGVNHKFPEDLDIINAKIDFGTKNYQDTPAMTLEQCNKAFNKSGDIISKLKKEGTNTIGFGEMGISNTSSATLLMAYFTEMPISACVGSGTGLNSEGISKKQHILSEVYNKYNPQNATEAMCTFGGFEIAMLTGAILKAVELKMVVIIDGFIVTAALLTALSINPNVLEYCIFAHNSNEKGHTKMLEFLNAKPLLSLDLRLGEGTGAALAIPLIQASVNFLNDMASFDTAGVSGETKD</sequence>
<dbReference type="InterPro" id="IPR003200">
    <property type="entry name" value="Nict_dMeBzImd_PRibTrfase"/>
</dbReference>
<dbReference type="RefSeq" id="WP_303301277.1">
    <property type="nucleotide sequence ID" value="NZ_BAABDA010000051.1"/>
</dbReference>
<accession>A0ABT8WLY8</accession>
<comment type="similarity">
    <text evidence="2 10">Belongs to the CobT family.</text>
</comment>
<dbReference type="Gene3D" id="1.10.1610.10">
    <property type="match status" value="1"/>
</dbReference>
<name>A0ABT8WLY8_9FLAO</name>
<evidence type="ECO:0000256" key="7">
    <source>
        <dbReference type="ARBA" id="ARBA00022679"/>
    </source>
</evidence>